<dbReference type="EMBL" id="DXAY01000120">
    <property type="protein sequence ID" value="HIZ74602.1"/>
    <property type="molecule type" value="Genomic_DNA"/>
</dbReference>
<sequence>KIPIKGSHPPIWRRCIIPAGITFSQLAVLLNEIMGWKGYHLCLHFSSRIWGYV</sequence>
<dbReference type="Pfam" id="PF07929">
    <property type="entry name" value="PRiA4_ORF3"/>
    <property type="match status" value="1"/>
</dbReference>
<evidence type="ECO:0000313" key="2">
    <source>
        <dbReference type="EMBL" id="HIZ74602.1"/>
    </source>
</evidence>
<evidence type="ECO:0000259" key="1">
    <source>
        <dbReference type="Pfam" id="PF07929"/>
    </source>
</evidence>
<dbReference type="Proteomes" id="UP000824116">
    <property type="component" value="Unassembled WGS sequence"/>
</dbReference>
<name>A0A9D2K1L4_9FIRM</name>
<evidence type="ECO:0000313" key="3">
    <source>
        <dbReference type="Proteomes" id="UP000824116"/>
    </source>
</evidence>
<dbReference type="AlphaFoldDB" id="A0A9D2K1L4"/>
<protein>
    <submittedName>
        <fullName evidence="2">Plasmid pRiA4b ORF-3 family protein</fullName>
    </submittedName>
</protein>
<reference evidence="2" key="2">
    <citation type="submission" date="2021-04" db="EMBL/GenBank/DDBJ databases">
        <authorList>
            <person name="Gilroy R."/>
        </authorList>
    </citation>
    <scope>NUCLEOTIDE SEQUENCE</scope>
    <source>
        <strain evidence="2">CHK196-3914</strain>
    </source>
</reference>
<proteinExistence type="predicted"/>
<accession>A0A9D2K1L4</accession>
<dbReference type="Gene3D" id="3.10.290.30">
    <property type="entry name" value="MM3350-like"/>
    <property type="match status" value="1"/>
</dbReference>
<gene>
    <name evidence="2" type="ORF">H9723_05060</name>
</gene>
<comment type="caution">
    <text evidence="2">The sequence shown here is derived from an EMBL/GenBank/DDBJ whole genome shotgun (WGS) entry which is preliminary data.</text>
</comment>
<dbReference type="InterPro" id="IPR024047">
    <property type="entry name" value="MM3350-like_sf"/>
</dbReference>
<feature type="domain" description="Plasmid pRiA4b Orf3-like" evidence="1">
    <location>
        <begin position="1"/>
        <end position="41"/>
    </location>
</feature>
<dbReference type="InterPro" id="IPR012912">
    <property type="entry name" value="Plasmid_pRiA4b_Orf3-like"/>
</dbReference>
<reference evidence="2" key="1">
    <citation type="journal article" date="2021" name="PeerJ">
        <title>Extensive microbial diversity within the chicken gut microbiome revealed by metagenomics and culture.</title>
        <authorList>
            <person name="Gilroy R."/>
            <person name="Ravi A."/>
            <person name="Getino M."/>
            <person name="Pursley I."/>
            <person name="Horton D.L."/>
            <person name="Alikhan N.F."/>
            <person name="Baker D."/>
            <person name="Gharbi K."/>
            <person name="Hall N."/>
            <person name="Watson M."/>
            <person name="Adriaenssens E.M."/>
            <person name="Foster-Nyarko E."/>
            <person name="Jarju S."/>
            <person name="Secka A."/>
            <person name="Antonio M."/>
            <person name="Oren A."/>
            <person name="Chaudhuri R.R."/>
            <person name="La Ragione R."/>
            <person name="Hildebrand F."/>
            <person name="Pallen M.J."/>
        </authorList>
    </citation>
    <scope>NUCLEOTIDE SEQUENCE</scope>
    <source>
        <strain evidence="2">CHK196-3914</strain>
    </source>
</reference>
<organism evidence="2 3">
    <name type="scientific">Candidatus Mediterraneibacter stercoravium</name>
    <dbReference type="NCBI Taxonomy" id="2838685"/>
    <lineage>
        <taxon>Bacteria</taxon>
        <taxon>Bacillati</taxon>
        <taxon>Bacillota</taxon>
        <taxon>Clostridia</taxon>
        <taxon>Lachnospirales</taxon>
        <taxon>Lachnospiraceae</taxon>
        <taxon>Mediterraneibacter</taxon>
    </lineage>
</organism>
<dbReference type="SUPFAM" id="SSF159941">
    <property type="entry name" value="MM3350-like"/>
    <property type="match status" value="1"/>
</dbReference>
<feature type="non-terminal residue" evidence="2">
    <location>
        <position position="1"/>
    </location>
</feature>